<proteinExistence type="predicted"/>
<dbReference type="RefSeq" id="WP_016147912.1">
    <property type="nucleotide sequence ID" value="NZ_KB976103.1"/>
</dbReference>
<dbReference type="InterPro" id="IPR001387">
    <property type="entry name" value="Cro/C1-type_HTH"/>
</dbReference>
<dbReference type="InterPro" id="IPR010982">
    <property type="entry name" value="Lambda_DNA-bd_dom_sf"/>
</dbReference>
<dbReference type="SUPFAM" id="SSF47413">
    <property type="entry name" value="lambda repressor-like DNA-binding domains"/>
    <property type="match status" value="1"/>
</dbReference>
<protein>
    <recommendedName>
        <fullName evidence="1">HTH cro/C1-type domain-containing protein</fullName>
    </recommendedName>
</protein>
<keyword evidence="3" id="KW-1185">Reference proteome</keyword>
<dbReference type="EMBL" id="AQOB01000004">
    <property type="protein sequence ID" value="EOQ38735.1"/>
    <property type="molecule type" value="Genomic_DNA"/>
</dbReference>
<organism evidence="2 3">
    <name type="scientific">Butyricicoccus pullicaecorum 1.2</name>
    <dbReference type="NCBI Taxonomy" id="1203606"/>
    <lineage>
        <taxon>Bacteria</taxon>
        <taxon>Bacillati</taxon>
        <taxon>Bacillota</taxon>
        <taxon>Clostridia</taxon>
        <taxon>Eubacteriales</taxon>
        <taxon>Butyricicoccaceae</taxon>
        <taxon>Butyricicoccus</taxon>
    </lineage>
</organism>
<dbReference type="Gene3D" id="1.10.260.40">
    <property type="entry name" value="lambda repressor-like DNA-binding domains"/>
    <property type="match status" value="1"/>
</dbReference>
<name>R8W196_9FIRM</name>
<dbReference type="AlphaFoldDB" id="R8W196"/>
<dbReference type="PROSITE" id="PS50943">
    <property type="entry name" value="HTH_CROC1"/>
    <property type="match status" value="1"/>
</dbReference>
<evidence type="ECO:0000259" key="1">
    <source>
        <dbReference type="PROSITE" id="PS50943"/>
    </source>
</evidence>
<feature type="domain" description="HTH cro/C1-type" evidence="1">
    <location>
        <begin position="33"/>
        <end position="87"/>
    </location>
</feature>
<dbReference type="HOGENOM" id="CLU_174052_0_0_9"/>
<dbReference type="PATRIC" id="fig|1203606.4.peg.1727"/>
<evidence type="ECO:0000313" key="2">
    <source>
        <dbReference type="EMBL" id="EOQ38735.1"/>
    </source>
</evidence>
<gene>
    <name evidence="2" type="ORF">HMPREF1526_01776</name>
</gene>
<reference evidence="2 3" key="1">
    <citation type="submission" date="2013-01" db="EMBL/GenBank/DDBJ databases">
        <title>The Genome Sequence of Butyricicoccus pullicaecorum 1.2.</title>
        <authorList>
            <consortium name="The Broad Institute Genome Sequencing Platform"/>
            <person name="Earl A."/>
            <person name="Ward D."/>
            <person name="Feldgarden M."/>
            <person name="Gevers D."/>
            <person name="Van Immerseel F."/>
            <person name="Eeckhaut V."/>
            <person name="Walker B."/>
            <person name="Young S.K."/>
            <person name="Zeng Q."/>
            <person name="Gargeya S."/>
            <person name="Fitzgerald M."/>
            <person name="Haas B."/>
            <person name="Abouelleil A."/>
            <person name="Alvarado L."/>
            <person name="Arachchi H.M."/>
            <person name="Berlin A.M."/>
            <person name="Chapman S.B."/>
            <person name="Dewar J."/>
            <person name="Goldberg J."/>
            <person name="Griggs A."/>
            <person name="Gujja S."/>
            <person name="Hansen M."/>
            <person name="Howarth C."/>
            <person name="Imamovic A."/>
            <person name="Larimer J."/>
            <person name="McCowan C."/>
            <person name="Murphy C."/>
            <person name="Neiman D."/>
            <person name="Pearson M."/>
            <person name="Priest M."/>
            <person name="Roberts A."/>
            <person name="Saif S."/>
            <person name="Shea T."/>
            <person name="Sisk P."/>
            <person name="Sykes S."/>
            <person name="Wortman J."/>
            <person name="Nusbaum C."/>
            <person name="Birren B."/>
        </authorList>
    </citation>
    <scope>NUCLEOTIDE SEQUENCE [LARGE SCALE GENOMIC DNA]</scope>
    <source>
        <strain evidence="2 3">1.2</strain>
    </source>
</reference>
<dbReference type="SMART" id="SM00530">
    <property type="entry name" value="HTH_XRE"/>
    <property type="match status" value="1"/>
</dbReference>
<accession>R8W196</accession>
<dbReference type="eggNOG" id="COG1396">
    <property type="taxonomic scope" value="Bacteria"/>
</dbReference>
<comment type="caution">
    <text evidence="2">The sequence shown here is derived from an EMBL/GenBank/DDBJ whole genome shotgun (WGS) entry which is preliminary data.</text>
</comment>
<sequence length="130" mass="14834">MSFMVIYMSGSTPYNDVEVMCSEQSLDLFAWKVRSERKRQHLTQKQLAERLGMNPRTIIDLETCQSNPKFETVVLVAKELNISVDAAIFPEMVNQTVSKTVVDFFAGKSEAEIEKYIALCKQAEAFQKDE</sequence>
<dbReference type="Proteomes" id="UP000013981">
    <property type="component" value="Unassembled WGS sequence"/>
</dbReference>
<dbReference type="Pfam" id="PF01381">
    <property type="entry name" value="HTH_3"/>
    <property type="match status" value="1"/>
</dbReference>
<dbReference type="GO" id="GO:0003677">
    <property type="term" value="F:DNA binding"/>
    <property type="evidence" value="ECO:0007669"/>
    <property type="project" value="InterPro"/>
</dbReference>
<evidence type="ECO:0000313" key="3">
    <source>
        <dbReference type="Proteomes" id="UP000013981"/>
    </source>
</evidence>
<dbReference type="CDD" id="cd00093">
    <property type="entry name" value="HTH_XRE"/>
    <property type="match status" value="1"/>
</dbReference>